<keyword evidence="3" id="KW-0813">Transport</keyword>
<dbReference type="PIRSF" id="PIRSF002741">
    <property type="entry name" value="MppA"/>
    <property type="match status" value="1"/>
</dbReference>
<dbReference type="Gene3D" id="3.40.190.10">
    <property type="entry name" value="Periplasmic binding protein-like II"/>
    <property type="match status" value="1"/>
</dbReference>
<accession>A0ABD8AZK4</accession>
<dbReference type="AlphaFoldDB" id="A0ABD8AZK4"/>
<gene>
    <name evidence="7" type="ORF">V6668_12895</name>
</gene>
<feature type="domain" description="Solute-binding protein family 5" evidence="6">
    <location>
        <begin position="87"/>
        <end position="435"/>
    </location>
</feature>
<dbReference type="SUPFAM" id="SSF53850">
    <property type="entry name" value="Periplasmic binding protein-like II"/>
    <property type="match status" value="1"/>
</dbReference>
<evidence type="ECO:0000256" key="3">
    <source>
        <dbReference type="ARBA" id="ARBA00022448"/>
    </source>
</evidence>
<comment type="subcellular location">
    <subcellularLocation>
        <location evidence="1">Cell membrane</location>
        <topology evidence="1">Lipid-anchor</topology>
    </subcellularLocation>
</comment>
<dbReference type="GeneID" id="93476378"/>
<dbReference type="PROSITE" id="PS01040">
    <property type="entry name" value="SBP_BACTERIAL_5"/>
    <property type="match status" value="1"/>
</dbReference>
<dbReference type="EMBL" id="CP145892">
    <property type="protein sequence ID" value="WWP23025.1"/>
    <property type="molecule type" value="Genomic_DNA"/>
</dbReference>
<feature type="chain" id="PRO_5044784624" evidence="5">
    <location>
        <begin position="24"/>
        <end position="518"/>
    </location>
</feature>
<evidence type="ECO:0000256" key="1">
    <source>
        <dbReference type="ARBA" id="ARBA00004193"/>
    </source>
</evidence>
<dbReference type="Pfam" id="PF00496">
    <property type="entry name" value="SBP_bac_5"/>
    <property type="match status" value="1"/>
</dbReference>
<evidence type="ECO:0000256" key="4">
    <source>
        <dbReference type="ARBA" id="ARBA00022729"/>
    </source>
</evidence>
<dbReference type="RefSeq" id="WP_036670601.1">
    <property type="nucleotide sequence ID" value="NZ_CP145892.1"/>
</dbReference>
<comment type="similarity">
    <text evidence="2">Belongs to the bacterial solute-binding protein 5 family.</text>
</comment>
<dbReference type="InterPro" id="IPR039424">
    <property type="entry name" value="SBP_5"/>
</dbReference>
<reference evidence="7 8" key="1">
    <citation type="submission" date="2024-02" db="EMBL/GenBank/DDBJ databases">
        <title>Complete sequences of two Paenibacillus sp. strains and one Lysinibacillus strain isolated from the environment on STAA medium highlight biotechnological potential.</title>
        <authorList>
            <person name="Attere S.A."/>
            <person name="Piche L.C."/>
            <person name="Intertaglia L."/>
            <person name="Lami R."/>
            <person name="Charette S.J."/>
            <person name="Vincent A.T."/>
        </authorList>
    </citation>
    <scope>NUCLEOTIDE SEQUENCE [LARGE SCALE GENOMIC DNA]</scope>
    <source>
        <strain evidence="7 8">Y5S-7</strain>
    </source>
</reference>
<dbReference type="GO" id="GO:0005886">
    <property type="term" value="C:plasma membrane"/>
    <property type="evidence" value="ECO:0007669"/>
    <property type="project" value="UniProtKB-SubCell"/>
</dbReference>
<feature type="signal peptide" evidence="5">
    <location>
        <begin position="1"/>
        <end position="23"/>
    </location>
</feature>
<dbReference type="Gene3D" id="3.10.105.10">
    <property type="entry name" value="Dipeptide-binding Protein, Domain 3"/>
    <property type="match status" value="1"/>
</dbReference>
<evidence type="ECO:0000256" key="2">
    <source>
        <dbReference type="ARBA" id="ARBA00005695"/>
    </source>
</evidence>
<dbReference type="Gene3D" id="3.90.76.10">
    <property type="entry name" value="Dipeptide-binding Protein, Domain 1"/>
    <property type="match status" value="1"/>
</dbReference>
<dbReference type="InterPro" id="IPR023765">
    <property type="entry name" value="SBP_5_CS"/>
</dbReference>
<name>A0ABD8AZK4_PAEAM</name>
<protein>
    <submittedName>
        <fullName evidence="7">Glutathione ABC transporter substrate-binding protein</fullName>
    </submittedName>
</protein>
<dbReference type="GO" id="GO:0042597">
    <property type="term" value="C:periplasmic space"/>
    <property type="evidence" value="ECO:0007669"/>
    <property type="project" value="UniProtKB-ARBA"/>
</dbReference>
<evidence type="ECO:0000256" key="5">
    <source>
        <dbReference type="SAM" id="SignalP"/>
    </source>
</evidence>
<evidence type="ECO:0000259" key="6">
    <source>
        <dbReference type="Pfam" id="PF00496"/>
    </source>
</evidence>
<dbReference type="InterPro" id="IPR000914">
    <property type="entry name" value="SBP_5_dom"/>
</dbReference>
<keyword evidence="4 5" id="KW-0732">Signal</keyword>
<evidence type="ECO:0000313" key="8">
    <source>
        <dbReference type="Proteomes" id="UP001364764"/>
    </source>
</evidence>
<organism evidence="7 8">
    <name type="scientific">Paenibacillus amylolyticus</name>
    <dbReference type="NCBI Taxonomy" id="1451"/>
    <lineage>
        <taxon>Bacteria</taxon>
        <taxon>Bacillati</taxon>
        <taxon>Bacillota</taxon>
        <taxon>Bacilli</taxon>
        <taxon>Bacillales</taxon>
        <taxon>Paenibacillaceae</taxon>
        <taxon>Paenibacillus</taxon>
    </lineage>
</organism>
<dbReference type="PANTHER" id="PTHR30290">
    <property type="entry name" value="PERIPLASMIC BINDING COMPONENT OF ABC TRANSPORTER"/>
    <property type="match status" value="1"/>
</dbReference>
<dbReference type="PANTHER" id="PTHR30290:SF9">
    <property type="entry name" value="OLIGOPEPTIDE-BINDING PROTEIN APPA"/>
    <property type="match status" value="1"/>
</dbReference>
<proteinExistence type="inferred from homology"/>
<evidence type="ECO:0000313" key="7">
    <source>
        <dbReference type="EMBL" id="WWP23025.1"/>
    </source>
</evidence>
<dbReference type="PROSITE" id="PS51257">
    <property type="entry name" value="PROKAR_LIPOPROTEIN"/>
    <property type="match status" value="1"/>
</dbReference>
<sequence>MKKRGFVGSMLALSMTLVISACSSGGTSTAGGEAVSPGERQSGGTLVIARQSDANNLDPQYSSQINSMAVYHHKITEGLVLMDKNSKYQPLLATEWTQRNDITWEFKLREGVSFHDGTPFNAEAVQKTFERIPTTPKAGMFSMIKEVKAVDEHTIQFILNYPYAPIMSLLASAEGNILSPASIESAGTDMVKEPSGTGPFVFESWTPGDKIVLAKNDNYWGDKPNIDKVEFKTVPEDTTRLAMVETGEAQVAEQVPSTEIARIEASSTMKLGRYEAFSTDHIGFNTSKEPFNNPLVRQAVAYAVDKESIVSGVYNNIGKVTDSTLGTTMIGYSSNVKGYSYDLNKAKSLLAEAGYPEGFSATLYTSDNKTRVNVAEVLQSQLKGIGINLEVKVLEFGAYIDAAAKGETEMFLSGWGNATGDADYNQFNLFHSTSKGVPGNHSFYNNPEVDQFIEDARKETDPDKRTAIYEKAIQLELNDVPILPFRNGENLAALSKDVDGVWISPSGFVEINSASFLK</sequence>
<dbReference type="InterPro" id="IPR030678">
    <property type="entry name" value="Peptide/Ni-bd"/>
</dbReference>
<dbReference type="CDD" id="cd08499">
    <property type="entry name" value="PBP2_Ylib_like"/>
    <property type="match status" value="1"/>
</dbReference>
<dbReference type="Proteomes" id="UP001364764">
    <property type="component" value="Chromosome"/>
</dbReference>